<dbReference type="OrthoDB" id="3822725at2"/>
<feature type="transmembrane region" description="Helical" evidence="2">
    <location>
        <begin position="86"/>
        <end position="106"/>
    </location>
</feature>
<proteinExistence type="predicted"/>
<evidence type="ECO:0000313" key="4">
    <source>
        <dbReference type="Proteomes" id="UP000321793"/>
    </source>
</evidence>
<organism evidence="3 4">
    <name type="scientific">Knoellia locipacati</name>
    <dbReference type="NCBI Taxonomy" id="882824"/>
    <lineage>
        <taxon>Bacteria</taxon>
        <taxon>Bacillati</taxon>
        <taxon>Actinomycetota</taxon>
        <taxon>Actinomycetes</taxon>
        <taxon>Micrococcales</taxon>
        <taxon>Intrasporangiaceae</taxon>
        <taxon>Knoellia</taxon>
    </lineage>
</organism>
<keyword evidence="2" id="KW-0812">Transmembrane</keyword>
<evidence type="ECO:0000313" key="3">
    <source>
        <dbReference type="EMBL" id="GEQ13007.1"/>
    </source>
</evidence>
<feature type="transmembrane region" description="Helical" evidence="2">
    <location>
        <begin position="203"/>
        <end position="227"/>
    </location>
</feature>
<keyword evidence="2" id="KW-0472">Membrane</keyword>
<dbReference type="Proteomes" id="UP000321793">
    <property type="component" value="Unassembled WGS sequence"/>
</dbReference>
<evidence type="ECO:0000256" key="2">
    <source>
        <dbReference type="SAM" id="Phobius"/>
    </source>
</evidence>
<feature type="transmembrane region" description="Helical" evidence="2">
    <location>
        <begin position="253"/>
        <end position="275"/>
    </location>
</feature>
<feature type="transmembrane region" description="Helical" evidence="2">
    <location>
        <begin position="55"/>
        <end position="74"/>
    </location>
</feature>
<dbReference type="EMBL" id="BKBA01000003">
    <property type="protein sequence ID" value="GEQ13007.1"/>
    <property type="molecule type" value="Genomic_DNA"/>
</dbReference>
<accession>A0A512SYH7</accession>
<feature type="region of interest" description="Disordered" evidence="1">
    <location>
        <begin position="1"/>
        <end position="28"/>
    </location>
</feature>
<feature type="transmembrane region" description="Helical" evidence="2">
    <location>
        <begin position="133"/>
        <end position="164"/>
    </location>
</feature>
<comment type="caution">
    <text evidence="3">The sequence shown here is derived from an EMBL/GenBank/DDBJ whole genome shotgun (WGS) entry which is preliminary data.</text>
</comment>
<feature type="transmembrane region" description="Helical" evidence="2">
    <location>
        <begin position="176"/>
        <end position="196"/>
    </location>
</feature>
<evidence type="ECO:0008006" key="5">
    <source>
        <dbReference type="Google" id="ProtNLM"/>
    </source>
</evidence>
<evidence type="ECO:0000256" key="1">
    <source>
        <dbReference type="SAM" id="MobiDB-lite"/>
    </source>
</evidence>
<protein>
    <recommendedName>
        <fullName evidence="5">ABC transporter permease</fullName>
    </recommendedName>
</protein>
<dbReference type="Pfam" id="PF12730">
    <property type="entry name" value="ABC2_membrane_4"/>
    <property type="match status" value="1"/>
</dbReference>
<gene>
    <name evidence="3" type="ORF">KLO01_10540</name>
</gene>
<dbReference type="AlphaFoldDB" id="A0A512SYH7"/>
<keyword evidence="4" id="KW-1185">Reference proteome</keyword>
<sequence>MTATTAPTSTTATTPAGDRTATPVAARRRPVPAAIPTSRLLGVELRKMFDTRSGMWLMASIGILAVLATTAVILFGPEADQTYDNFGAAVGFPMVIILPIIAALSVTSEWSQRSGLTTFTLVPHRGRVITAKLVVAAAVGVVAMVFALAVGAVGNLVGAAIAGIDPVWDISVSQALTITLATVLNMLIGFMLGVLIRNSPGAIVAYFVYNFALAPLSMVLAASQSWWRDLQPWMDFNFTQGFLFEGDLTTRQWSQLGVTGLFWLVIPLAVGLLLIRRSEVK</sequence>
<dbReference type="RefSeq" id="WP_147062772.1">
    <property type="nucleotide sequence ID" value="NZ_BAABDN010000001.1"/>
</dbReference>
<reference evidence="3 4" key="1">
    <citation type="submission" date="2019-07" db="EMBL/GenBank/DDBJ databases">
        <title>Whole genome shotgun sequence of Knoellia locipacati NBRC 109775.</title>
        <authorList>
            <person name="Hosoyama A."/>
            <person name="Uohara A."/>
            <person name="Ohji S."/>
            <person name="Ichikawa N."/>
        </authorList>
    </citation>
    <scope>NUCLEOTIDE SEQUENCE [LARGE SCALE GENOMIC DNA]</scope>
    <source>
        <strain evidence="3 4">NBRC 109775</strain>
    </source>
</reference>
<keyword evidence="2" id="KW-1133">Transmembrane helix</keyword>
<name>A0A512SYH7_9MICO</name>